<evidence type="ECO:0000313" key="3">
    <source>
        <dbReference type="EMBL" id="CAH0113399.1"/>
    </source>
</evidence>
<reference evidence="3" key="1">
    <citation type="submission" date="2021-11" db="EMBL/GenBank/DDBJ databases">
        <authorList>
            <person name="Schell T."/>
        </authorList>
    </citation>
    <scope>NUCLEOTIDE SEQUENCE</scope>
    <source>
        <strain evidence="3">M5</strain>
    </source>
</reference>
<sequence>MRFSIVAVPFLASLILQFRQVFCHGRLMDPPSRNAMWRFGFPNPVDMKDNELWCGGQKVLWEVNGGKCGVCGDPWNETEPRAHEIGGYYANGLLGRRYTPGQVIDIEVELTSNHKGYFELRLCPLFGYQTANAETENCFDKFPLYLEGQSTYQFKIPEESTKHAIFKYRVKLPNQVTCTRCVIQWVHYANHLNGTCDDGTMATGCGNQEVYRNCADVAIITTTGGFEPFGVIPTIPTSQNVNPYAIKLWNKTKNGVLKEETLVVRSQFCVAIGKYRSINYFDSWCMSSCLKYPPTCPEYACECMTSCVPKEDLPKEKQEAEELFCQHDCMQSPFSERCSRICKCT</sequence>
<organism evidence="3 4">
    <name type="scientific">Daphnia galeata</name>
    <dbReference type="NCBI Taxonomy" id="27404"/>
    <lineage>
        <taxon>Eukaryota</taxon>
        <taxon>Metazoa</taxon>
        <taxon>Ecdysozoa</taxon>
        <taxon>Arthropoda</taxon>
        <taxon>Crustacea</taxon>
        <taxon>Branchiopoda</taxon>
        <taxon>Diplostraca</taxon>
        <taxon>Cladocera</taxon>
        <taxon>Anomopoda</taxon>
        <taxon>Daphniidae</taxon>
        <taxon>Daphnia</taxon>
    </lineage>
</organism>
<protein>
    <recommendedName>
        <fullName evidence="2">Chitin-binding type-4 domain-containing protein</fullName>
    </recommendedName>
</protein>
<keyword evidence="4" id="KW-1185">Reference proteome</keyword>
<dbReference type="PANTHER" id="PTHR21113:SF6">
    <property type="entry name" value="CHITIN-BINDING TYPE-4 DOMAIN-CONTAINING PROTEIN"/>
    <property type="match status" value="1"/>
</dbReference>
<keyword evidence="1" id="KW-0732">Signal</keyword>
<evidence type="ECO:0000259" key="2">
    <source>
        <dbReference type="Pfam" id="PF03067"/>
    </source>
</evidence>
<dbReference type="InterPro" id="IPR004302">
    <property type="entry name" value="Cellulose/chitin-bd_N"/>
</dbReference>
<name>A0A8J2WVM6_9CRUS</name>
<feature type="domain" description="Chitin-binding type-4" evidence="2">
    <location>
        <begin position="24"/>
        <end position="217"/>
    </location>
</feature>
<gene>
    <name evidence="3" type="ORF">DGAL_LOCUS17295</name>
</gene>
<dbReference type="OrthoDB" id="64893at2759"/>
<accession>A0A8J2WVM6</accession>
<dbReference type="AlphaFoldDB" id="A0A8J2WVM6"/>
<dbReference type="Proteomes" id="UP000789390">
    <property type="component" value="Unassembled WGS sequence"/>
</dbReference>
<comment type="caution">
    <text evidence="3">The sequence shown here is derived from an EMBL/GenBank/DDBJ whole genome shotgun (WGS) entry which is preliminary data.</text>
</comment>
<dbReference type="PANTHER" id="PTHR21113">
    <property type="entry name" value="AGAP001705-PA"/>
    <property type="match status" value="1"/>
</dbReference>
<feature type="chain" id="PRO_5035217289" description="Chitin-binding type-4 domain-containing protein" evidence="1">
    <location>
        <begin position="24"/>
        <end position="345"/>
    </location>
</feature>
<dbReference type="EMBL" id="CAKKLH010000338">
    <property type="protein sequence ID" value="CAH0113399.1"/>
    <property type="molecule type" value="Genomic_DNA"/>
</dbReference>
<evidence type="ECO:0000256" key="1">
    <source>
        <dbReference type="SAM" id="SignalP"/>
    </source>
</evidence>
<feature type="signal peptide" evidence="1">
    <location>
        <begin position="1"/>
        <end position="23"/>
    </location>
</feature>
<evidence type="ECO:0000313" key="4">
    <source>
        <dbReference type="Proteomes" id="UP000789390"/>
    </source>
</evidence>
<proteinExistence type="predicted"/>
<dbReference type="Pfam" id="PF03067">
    <property type="entry name" value="LPMO_10"/>
    <property type="match status" value="1"/>
</dbReference>